<sequence length="202" mass="22168">MIGISTRRGATGDATLRAPTSGLAYAPVGQTLPASVPRMGRLRSAFEGKIKDEEPIGKLCEFVDILKLVAEKSFHNSHRHGSKQEEATLNILEPPTPRIPAAKRNPIDNDVVEGREERALMSAAWKSYASTVSGTTARGLSNWSTCGGAWRDRMVSRIVGMDLRWVLSSSRDITLDTEAAKRPSAWSRRARWRARVDCPTPG</sequence>
<evidence type="ECO:0000313" key="1">
    <source>
        <dbReference type="EMBL" id="TEB20387.1"/>
    </source>
</evidence>
<comment type="caution">
    <text evidence="1">The sequence shown here is derived from an EMBL/GenBank/DDBJ whole genome shotgun (WGS) entry which is preliminary data.</text>
</comment>
<organism evidence="1 2">
    <name type="scientific">Coprinellus micaceus</name>
    <name type="common">Glistening ink-cap mushroom</name>
    <name type="synonym">Coprinus micaceus</name>
    <dbReference type="NCBI Taxonomy" id="71717"/>
    <lineage>
        <taxon>Eukaryota</taxon>
        <taxon>Fungi</taxon>
        <taxon>Dikarya</taxon>
        <taxon>Basidiomycota</taxon>
        <taxon>Agaricomycotina</taxon>
        <taxon>Agaricomycetes</taxon>
        <taxon>Agaricomycetidae</taxon>
        <taxon>Agaricales</taxon>
        <taxon>Agaricineae</taxon>
        <taxon>Psathyrellaceae</taxon>
        <taxon>Coprinellus</taxon>
    </lineage>
</organism>
<dbReference type="AlphaFoldDB" id="A0A4Y7SGY0"/>
<proteinExistence type="predicted"/>
<protein>
    <submittedName>
        <fullName evidence="1">Uncharacterized protein</fullName>
    </submittedName>
</protein>
<keyword evidence="2" id="KW-1185">Reference proteome</keyword>
<evidence type="ECO:0000313" key="2">
    <source>
        <dbReference type="Proteomes" id="UP000298030"/>
    </source>
</evidence>
<reference evidence="1 2" key="1">
    <citation type="journal article" date="2019" name="Nat. Ecol. Evol.">
        <title>Megaphylogeny resolves global patterns of mushroom evolution.</title>
        <authorList>
            <person name="Varga T."/>
            <person name="Krizsan K."/>
            <person name="Foldi C."/>
            <person name="Dima B."/>
            <person name="Sanchez-Garcia M."/>
            <person name="Sanchez-Ramirez S."/>
            <person name="Szollosi G.J."/>
            <person name="Szarkandi J.G."/>
            <person name="Papp V."/>
            <person name="Albert L."/>
            <person name="Andreopoulos W."/>
            <person name="Angelini C."/>
            <person name="Antonin V."/>
            <person name="Barry K.W."/>
            <person name="Bougher N.L."/>
            <person name="Buchanan P."/>
            <person name="Buyck B."/>
            <person name="Bense V."/>
            <person name="Catcheside P."/>
            <person name="Chovatia M."/>
            <person name="Cooper J."/>
            <person name="Damon W."/>
            <person name="Desjardin D."/>
            <person name="Finy P."/>
            <person name="Geml J."/>
            <person name="Haridas S."/>
            <person name="Hughes K."/>
            <person name="Justo A."/>
            <person name="Karasinski D."/>
            <person name="Kautmanova I."/>
            <person name="Kiss B."/>
            <person name="Kocsube S."/>
            <person name="Kotiranta H."/>
            <person name="LaButti K.M."/>
            <person name="Lechner B.E."/>
            <person name="Liimatainen K."/>
            <person name="Lipzen A."/>
            <person name="Lukacs Z."/>
            <person name="Mihaltcheva S."/>
            <person name="Morgado L.N."/>
            <person name="Niskanen T."/>
            <person name="Noordeloos M.E."/>
            <person name="Ohm R.A."/>
            <person name="Ortiz-Santana B."/>
            <person name="Ovrebo C."/>
            <person name="Racz N."/>
            <person name="Riley R."/>
            <person name="Savchenko A."/>
            <person name="Shiryaev A."/>
            <person name="Soop K."/>
            <person name="Spirin V."/>
            <person name="Szebenyi C."/>
            <person name="Tomsovsky M."/>
            <person name="Tulloss R.E."/>
            <person name="Uehling J."/>
            <person name="Grigoriev I.V."/>
            <person name="Vagvolgyi C."/>
            <person name="Papp T."/>
            <person name="Martin F.M."/>
            <person name="Miettinen O."/>
            <person name="Hibbett D.S."/>
            <person name="Nagy L.G."/>
        </authorList>
    </citation>
    <scope>NUCLEOTIDE SEQUENCE [LARGE SCALE GENOMIC DNA]</scope>
    <source>
        <strain evidence="1 2">FP101781</strain>
    </source>
</reference>
<gene>
    <name evidence="1" type="ORF">FA13DRAFT_1717856</name>
</gene>
<dbReference type="EMBL" id="QPFP01000143">
    <property type="protein sequence ID" value="TEB20387.1"/>
    <property type="molecule type" value="Genomic_DNA"/>
</dbReference>
<name>A0A4Y7SGY0_COPMI</name>
<dbReference type="Proteomes" id="UP000298030">
    <property type="component" value="Unassembled WGS sequence"/>
</dbReference>
<accession>A0A4Y7SGY0</accession>